<dbReference type="PANTHER" id="PTHR43744">
    <property type="entry name" value="ABC TRANSPORTER PERMEASE PROTEIN MG189-RELATED-RELATED"/>
    <property type="match status" value="1"/>
</dbReference>
<feature type="transmembrane region" description="Helical" evidence="7">
    <location>
        <begin position="203"/>
        <end position="225"/>
    </location>
</feature>
<evidence type="ECO:0000259" key="8">
    <source>
        <dbReference type="PROSITE" id="PS50928"/>
    </source>
</evidence>
<feature type="transmembrane region" description="Helical" evidence="7">
    <location>
        <begin position="83"/>
        <end position="110"/>
    </location>
</feature>
<evidence type="ECO:0000256" key="6">
    <source>
        <dbReference type="ARBA" id="ARBA00023136"/>
    </source>
</evidence>
<dbReference type="SUPFAM" id="SSF161098">
    <property type="entry name" value="MetI-like"/>
    <property type="match status" value="1"/>
</dbReference>
<evidence type="ECO:0000313" key="9">
    <source>
        <dbReference type="EMBL" id="SVC01643.1"/>
    </source>
</evidence>
<dbReference type="EMBL" id="UINC01068778">
    <property type="protein sequence ID" value="SVC01643.1"/>
    <property type="molecule type" value="Genomic_DNA"/>
</dbReference>
<keyword evidence="6 7" id="KW-0472">Membrane</keyword>
<dbReference type="InterPro" id="IPR035906">
    <property type="entry name" value="MetI-like_sf"/>
</dbReference>
<dbReference type="GO" id="GO:0005886">
    <property type="term" value="C:plasma membrane"/>
    <property type="evidence" value="ECO:0007669"/>
    <property type="project" value="UniProtKB-SubCell"/>
</dbReference>
<evidence type="ECO:0000256" key="1">
    <source>
        <dbReference type="ARBA" id="ARBA00004651"/>
    </source>
</evidence>
<evidence type="ECO:0000256" key="2">
    <source>
        <dbReference type="ARBA" id="ARBA00022448"/>
    </source>
</evidence>
<feature type="non-terminal residue" evidence="9">
    <location>
        <position position="289"/>
    </location>
</feature>
<reference evidence="9" key="1">
    <citation type="submission" date="2018-05" db="EMBL/GenBank/DDBJ databases">
        <authorList>
            <person name="Lanie J.A."/>
            <person name="Ng W.-L."/>
            <person name="Kazmierczak K.M."/>
            <person name="Andrzejewski T.M."/>
            <person name="Davidsen T.M."/>
            <person name="Wayne K.J."/>
            <person name="Tettelin H."/>
            <person name="Glass J.I."/>
            <person name="Rusch D."/>
            <person name="Podicherti R."/>
            <person name="Tsui H.-C.T."/>
            <person name="Winkler M.E."/>
        </authorList>
    </citation>
    <scope>NUCLEOTIDE SEQUENCE</scope>
</reference>
<name>A0A382IRZ6_9ZZZZ</name>
<evidence type="ECO:0000256" key="3">
    <source>
        <dbReference type="ARBA" id="ARBA00022475"/>
    </source>
</evidence>
<dbReference type="PROSITE" id="PS50928">
    <property type="entry name" value="ABC_TM1"/>
    <property type="match status" value="1"/>
</dbReference>
<protein>
    <recommendedName>
        <fullName evidence="8">ABC transmembrane type-1 domain-containing protein</fullName>
    </recommendedName>
</protein>
<proteinExistence type="predicted"/>
<gene>
    <name evidence="9" type="ORF">METZ01_LOCUS254497</name>
</gene>
<feature type="transmembrane region" description="Helical" evidence="7">
    <location>
        <begin position="122"/>
        <end position="144"/>
    </location>
</feature>
<dbReference type="InterPro" id="IPR000515">
    <property type="entry name" value="MetI-like"/>
</dbReference>
<keyword evidence="2" id="KW-0813">Transport</keyword>
<dbReference type="Pfam" id="PF00528">
    <property type="entry name" value="BPD_transp_1"/>
    <property type="match status" value="1"/>
</dbReference>
<evidence type="ECO:0000256" key="5">
    <source>
        <dbReference type="ARBA" id="ARBA00022989"/>
    </source>
</evidence>
<dbReference type="Gene3D" id="1.10.3720.10">
    <property type="entry name" value="MetI-like"/>
    <property type="match status" value="1"/>
</dbReference>
<feature type="transmembrane region" description="Helical" evidence="7">
    <location>
        <begin position="28"/>
        <end position="50"/>
    </location>
</feature>
<dbReference type="GO" id="GO:0055085">
    <property type="term" value="P:transmembrane transport"/>
    <property type="evidence" value="ECO:0007669"/>
    <property type="project" value="InterPro"/>
</dbReference>
<sequence length="289" mass="31698">MPSELGGGRGTTAGPATRTAAKGRLASALTYGGLAVAGVVAAFPFVWMLLTSFMTRGETLRYVFLPASLEWRNYVRAWSEANFALYFSNSLMIAVVQVGGTLLFSLMAAYPLARMQFRGRETIFLIILATLMVPETATMVPNFLTVSWLHSHSAIPWLNNWPALTVPFMASAFSIFLLRQFMRGLPGELWEAARIDGAGHVRFLFQIALPLCRAPLLTVGMFTFIGSWNALGWPLLVTSRPTWRPISVALLRFVEEAGAETQLQMAGAVMATVPVLLLYALIQKEFTAG</sequence>
<dbReference type="CDD" id="cd06261">
    <property type="entry name" value="TM_PBP2"/>
    <property type="match status" value="1"/>
</dbReference>
<evidence type="ECO:0000256" key="7">
    <source>
        <dbReference type="SAM" id="Phobius"/>
    </source>
</evidence>
<comment type="subcellular location">
    <subcellularLocation>
        <location evidence="1">Cell membrane</location>
        <topology evidence="1">Multi-pass membrane protein</topology>
    </subcellularLocation>
</comment>
<evidence type="ECO:0000256" key="4">
    <source>
        <dbReference type="ARBA" id="ARBA00022692"/>
    </source>
</evidence>
<accession>A0A382IRZ6</accession>
<dbReference type="PANTHER" id="PTHR43744:SF12">
    <property type="entry name" value="ABC TRANSPORTER PERMEASE PROTEIN MG189-RELATED"/>
    <property type="match status" value="1"/>
</dbReference>
<dbReference type="AlphaFoldDB" id="A0A382IRZ6"/>
<keyword evidence="5 7" id="KW-1133">Transmembrane helix</keyword>
<feature type="transmembrane region" description="Helical" evidence="7">
    <location>
        <begin position="263"/>
        <end position="282"/>
    </location>
</feature>
<keyword evidence="4 7" id="KW-0812">Transmembrane</keyword>
<organism evidence="9">
    <name type="scientific">marine metagenome</name>
    <dbReference type="NCBI Taxonomy" id="408172"/>
    <lineage>
        <taxon>unclassified sequences</taxon>
        <taxon>metagenomes</taxon>
        <taxon>ecological metagenomes</taxon>
    </lineage>
</organism>
<keyword evidence="3" id="KW-1003">Cell membrane</keyword>
<feature type="transmembrane region" description="Helical" evidence="7">
    <location>
        <begin position="164"/>
        <end position="182"/>
    </location>
</feature>
<feature type="domain" description="ABC transmembrane type-1" evidence="8">
    <location>
        <begin position="87"/>
        <end position="282"/>
    </location>
</feature>